<gene>
    <name evidence="2" type="ORF">EYF80_028859</name>
</gene>
<evidence type="ECO:0000313" key="2">
    <source>
        <dbReference type="EMBL" id="TNN60864.1"/>
    </source>
</evidence>
<dbReference type="Proteomes" id="UP000314294">
    <property type="component" value="Unassembled WGS sequence"/>
</dbReference>
<organism evidence="2 3">
    <name type="scientific">Liparis tanakae</name>
    <name type="common">Tanaka's snailfish</name>
    <dbReference type="NCBI Taxonomy" id="230148"/>
    <lineage>
        <taxon>Eukaryota</taxon>
        <taxon>Metazoa</taxon>
        <taxon>Chordata</taxon>
        <taxon>Craniata</taxon>
        <taxon>Vertebrata</taxon>
        <taxon>Euteleostomi</taxon>
        <taxon>Actinopterygii</taxon>
        <taxon>Neopterygii</taxon>
        <taxon>Teleostei</taxon>
        <taxon>Neoteleostei</taxon>
        <taxon>Acanthomorphata</taxon>
        <taxon>Eupercaria</taxon>
        <taxon>Perciformes</taxon>
        <taxon>Cottioidei</taxon>
        <taxon>Cottales</taxon>
        <taxon>Liparidae</taxon>
        <taxon>Liparis</taxon>
    </lineage>
</organism>
<comment type="caution">
    <text evidence="2">The sequence shown here is derived from an EMBL/GenBank/DDBJ whole genome shotgun (WGS) entry which is preliminary data.</text>
</comment>
<sequence length="105" mass="11179">MPEETRRAGCPAACPLDLRSGGVSLPAGCRRRSNRRGARRAARVRPGISDRTLVRRCASAPSEGAEPEQGCSRQEGAWSVSPPLEGANTLQTVVSFRCRNASSSL</sequence>
<evidence type="ECO:0000256" key="1">
    <source>
        <dbReference type="SAM" id="MobiDB-lite"/>
    </source>
</evidence>
<keyword evidence="3" id="KW-1185">Reference proteome</keyword>
<evidence type="ECO:0000313" key="3">
    <source>
        <dbReference type="Proteomes" id="UP000314294"/>
    </source>
</evidence>
<reference evidence="2 3" key="1">
    <citation type="submission" date="2019-03" db="EMBL/GenBank/DDBJ databases">
        <title>First draft genome of Liparis tanakae, snailfish: a comprehensive survey of snailfish specific genes.</title>
        <authorList>
            <person name="Kim W."/>
            <person name="Song I."/>
            <person name="Jeong J.-H."/>
            <person name="Kim D."/>
            <person name="Kim S."/>
            <person name="Ryu S."/>
            <person name="Song J.Y."/>
            <person name="Lee S.K."/>
        </authorList>
    </citation>
    <scope>NUCLEOTIDE SEQUENCE [LARGE SCALE GENOMIC DNA]</scope>
    <source>
        <tissue evidence="2">Muscle</tissue>
    </source>
</reference>
<dbReference type="AlphaFoldDB" id="A0A4Z2H7Q3"/>
<dbReference type="EMBL" id="SRLO01000325">
    <property type="protein sequence ID" value="TNN60864.1"/>
    <property type="molecule type" value="Genomic_DNA"/>
</dbReference>
<protein>
    <submittedName>
        <fullName evidence="2">Uncharacterized protein</fullName>
    </submittedName>
</protein>
<name>A0A4Z2H7Q3_9TELE</name>
<accession>A0A4Z2H7Q3</accession>
<proteinExistence type="predicted"/>
<feature type="region of interest" description="Disordered" evidence="1">
    <location>
        <begin position="58"/>
        <end position="84"/>
    </location>
</feature>